<organism evidence="8 9">
    <name type="scientific">[Myrmecia] bisecta</name>
    <dbReference type="NCBI Taxonomy" id="41462"/>
    <lineage>
        <taxon>Eukaryota</taxon>
        <taxon>Viridiplantae</taxon>
        <taxon>Chlorophyta</taxon>
        <taxon>core chlorophytes</taxon>
        <taxon>Trebouxiophyceae</taxon>
        <taxon>Trebouxiales</taxon>
        <taxon>Trebouxiaceae</taxon>
        <taxon>Myrmecia</taxon>
    </lineage>
</organism>
<dbReference type="Proteomes" id="UP001489004">
    <property type="component" value="Unassembled WGS sequence"/>
</dbReference>
<dbReference type="GO" id="GO:0005506">
    <property type="term" value="F:iron ion binding"/>
    <property type="evidence" value="ECO:0007669"/>
    <property type="project" value="InterPro"/>
</dbReference>
<evidence type="ECO:0000256" key="2">
    <source>
        <dbReference type="ARBA" id="ARBA00009324"/>
    </source>
</evidence>
<dbReference type="AlphaFoldDB" id="A0AAW1Q4K4"/>
<evidence type="ECO:0000256" key="4">
    <source>
        <dbReference type="ARBA" id="ARBA00022989"/>
    </source>
</evidence>
<evidence type="ECO:0000256" key="1">
    <source>
        <dbReference type="ARBA" id="ARBA00004370"/>
    </source>
</evidence>
<evidence type="ECO:0000259" key="7">
    <source>
        <dbReference type="Pfam" id="PF04116"/>
    </source>
</evidence>
<dbReference type="InterPro" id="IPR050307">
    <property type="entry name" value="Sterol_Desaturase_Related"/>
</dbReference>
<evidence type="ECO:0000256" key="5">
    <source>
        <dbReference type="ARBA" id="ARBA00023136"/>
    </source>
</evidence>
<comment type="caution">
    <text evidence="8">The sequence shown here is derived from an EMBL/GenBank/DDBJ whole genome shotgun (WGS) entry which is preliminary data.</text>
</comment>
<keyword evidence="9" id="KW-1185">Reference proteome</keyword>
<dbReference type="EMBL" id="JALJOR010000006">
    <property type="protein sequence ID" value="KAK9815322.1"/>
    <property type="molecule type" value="Genomic_DNA"/>
</dbReference>
<feature type="domain" description="Fatty acid hydroxylase" evidence="7">
    <location>
        <begin position="104"/>
        <end position="245"/>
    </location>
</feature>
<comment type="subcellular location">
    <subcellularLocation>
        <location evidence="1">Membrane</location>
    </subcellularLocation>
</comment>
<keyword evidence="5 6" id="KW-0472">Membrane</keyword>
<keyword evidence="3 6" id="KW-0812">Transmembrane</keyword>
<accession>A0AAW1Q4K4</accession>
<dbReference type="InterPro" id="IPR006694">
    <property type="entry name" value="Fatty_acid_hydroxylase"/>
</dbReference>
<name>A0AAW1Q4K4_9CHLO</name>
<evidence type="ECO:0000256" key="3">
    <source>
        <dbReference type="ARBA" id="ARBA00022692"/>
    </source>
</evidence>
<dbReference type="PANTHER" id="PTHR11863">
    <property type="entry name" value="STEROL DESATURASE"/>
    <property type="match status" value="1"/>
</dbReference>
<dbReference type="Pfam" id="PF04116">
    <property type="entry name" value="FA_hydroxylase"/>
    <property type="match status" value="1"/>
</dbReference>
<evidence type="ECO:0000313" key="8">
    <source>
        <dbReference type="EMBL" id="KAK9815322.1"/>
    </source>
</evidence>
<evidence type="ECO:0000256" key="6">
    <source>
        <dbReference type="SAM" id="Phobius"/>
    </source>
</evidence>
<keyword evidence="4 6" id="KW-1133">Transmembrane helix</keyword>
<dbReference type="GO" id="GO:0016491">
    <property type="term" value="F:oxidoreductase activity"/>
    <property type="evidence" value="ECO:0007669"/>
    <property type="project" value="InterPro"/>
</dbReference>
<sequence length="258" mass="29369">MLSLYGGGYWIAVLQVAVVYYAAAVLLHWVAPAFFPVKVIQKSDRQPGQVAREAVNSIGPILVKAAVLTIVEKLHAAGLGKLYTGPLHSPSEVVYLIATIVSLDILHDTWFYWTHRLLHSRLLYKHIHHLHHTSKAPTAFTGYSFHVVEAAIVFANEILVVFLFPINATLHRVYHLFTTIIHNGGHAGYEIAPFIPSIEGLLSNMFRGLRPVKELNTVQHHDMHHRYPTKHFSLYFTHWDRWMGTLHTAYDSTLFSYF</sequence>
<proteinExistence type="inferred from homology"/>
<protein>
    <recommendedName>
        <fullName evidence="7">Fatty acid hydroxylase domain-containing protein</fullName>
    </recommendedName>
</protein>
<comment type="similarity">
    <text evidence="2">Belongs to the sterol desaturase family.</text>
</comment>
<reference evidence="8 9" key="1">
    <citation type="journal article" date="2024" name="Nat. Commun.">
        <title>Phylogenomics reveals the evolutionary origins of lichenization in chlorophyte algae.</title>
        <authorList>
            <person name="Puginier C."/>
            <person name="Libourel C."/>
            <person name="Otte J."/>
            <person name="Skaloud P."/>
            <person name="Haon M."/>
            <person name="Grisel S."/>
            <person name="Petersen M."/>
            <person name="Berrin J.G."/>
            <person name="Delaux P.M."/>
            <person name="Dal Grande F."/>
            <person name="Keller J."/>
        </authorList>
    </citation>
    <scope>NUCLEOTIDE SEQUENCE [LARGE SCALE GENOMIC DNA]</scope>
    <source>
        <strain evidence="8 9">SAG 2043</strain>
    </source>
</reference>
<gene>
    <name evidence="8" type="ORF">WJX72_001696</name>
</gene>
<feature type="transmembrane region" description="Helical" evidence="6">
    <location>
        <begin position="12"/>
        <end position="35"/>
    </location>
</feature>
<dbReference type="GO" id="GO:0008610">
    <property type="term" value="P:lipid biosynthetic process"/>
    <property type="evidence" value="ECO:0007669"/>
    <property type="project" value="InterPro"/>
</dbReference>
<dbReference type="GO" id="GO:0016020">
    <property type="term" value="C:membrane"/>
    <property type="evidence" value="ECO:0007669"/>
    <property type="project" value="UniProtKB-SubCell"/>
</dbReference>
<evidence type="ECO:0000313" key="9">
    <source>
        <dbReference type="Proteomes" id="UP001489004"/>
    </source>
</evidence>